<comment type="caution">
    <text evidence="2">The sequence shown here is derived from an EMBL/GenBank/DDBJ whole genome shotgun (WGS) entry which is preliminary data.</text>
</comment>
<protein>
    <submittedName>
        <fullName evidence="2">Uncharacterized protein</fullName>
    </submittedName>
</protein>
<name>A0AAV2S4I7_MEGNR</name>
<feature type="non-terminal residue" evidence="2">
    <location>
        <position position="1"/>
    </location>
</feature>
<dbReference type="Proteomes" id="UP001497623">
    <property type="component" value="Unassembled WGS sequence"/>
</dbReference>
<reference evidence="2 3" key="1">
    <citation type="submission" date="2024-05" db="EMBL/GenBank/DDBJ databases">
        <authorList>
            <person name="Wallberg A."/>
        </authorList>
    </citation>
    <scope>NUCLEOTIDE SEQUENCE [LARGE SCALE GENOMIC DNA]</scope>
</reference>
<feature type="non-terminal residue" evidence="2">
    <location>
        <position position="101"/>
    </location>
</feature>
<evidence type="ECO:0000313" key="3">
    <source>
        <dbReference type="Proteomes" id="UP001497623"/>
    </source>
</evidence>
<feature type="transmembrane region" description="Helical" evidence="1">
    <location>
        <begin position="12"/>
        <end position="31"/>
    </location>
</feature>
<proteinExistence type="predicted"/>
<dbReference type="EMBL" id="CAXKWB010046129">
    <property type="protein sequence ID" value="CAL4163344.1"/>
    <property type="molecule type" value="Genomic_DNA"/>
</dbReference>
<sequence length="101" mass="10907">ASDYAMGTVVESPALLVLLMLLFYSSIGVCVGSIGNVSSRQVDVIEELQLWNTTYQGLTVIPGPRPFAPAVFLQGESREVRVSEVVQMMAAGLLSTTPREF</sequence>
<keyword evidence="3" id="KW-1185">Reference proteome</keyword>
<keyword evidence="1" id="KW-1133">Transmembrane helix</keyword>
<evidence type="ECO:0000313" key="2">
    <source>
        <dbReference type="EMBL" id="CAL4163344.1"/>
    </source>
</evidence>
<gene>
    <name evidence="2" type="ORF">MNOR_LOCUS32957</name>
</gene>
<keyword evidence="1" id="KW-0812">Transmembrane</keyword>
<organism evidence="2 3">
    <name type="scientific">Meganyctiphanes norvegica</name>
    <name type="common">Northern krill</name>
    <name type="synonym">Thysanopoda norvegica</name>
    <dbReference type="NCBI Taxonomy" id="48144"/>
    <lineage>
        <taxon>Eukaryota</taxon>
        <taxon>Metazoa</taxon>
        <taxon>Ecdysozoa</taxon>
        <taxon>Arthropoda</taxon>
        <taxon>Crustacea</taxon>
        <taxon>Multicrustacea</taxon>
        <taxon>Malacostraca</taxon>
        <taxon>Eumalacostraca</taxon>
        <taxon>Eucarida</taxon>
        <taxon>Euphausiacea</taxon>
        <taxon>Euphausiidae</taxon>
        <taxon>Meganyctiphanes</taxon>
    </lineage>
</organism>
<keyword evidence="1" id="KW-0472">Membrane</keyword>
<dbReference type="AlphaFoldDB" id="A0AAV2S4I7"/>
<accession>A0AAV2S4I7</accession>
<evidence type="ECO:0000256" key="1">
    <source>
        <dbReference type="SAM" id="Phobius"/>
    </source>
</evidence>